<gene>
    <name evidence="1" type="ORF">BSL78_27915</name>
</gene>
<protein>
    <submittedName>
        <fullName evidence="1">Putative spatacsin</fullName>
    </submittedName>
</protein>
<keyword evidence="2" id="KW-1185">Reference proteome</keyword>
<dbReference type="STRING" id="307972.A0A2G8JHN7"/>
<sequence length="246" mass="28181">MSEANQLWTALNLLSSTIKENMRDSQSQHYSWQLLNLTLSHLHKLIQNTTETKATVLEKEGNGTIEGIWGRADDLLEIIDKLMQFITELRKYLKGYPTKVSQDEVDSTMRSDKISPWLGHHSQAGSSFLNWRTFSKQDVIKDAILSQNIPLAQAYLRELQGESASTLSRKDEIVNVGQTIAYNALVESNIETAQTMFRNMGFDVPSELKKICFFSANSSLRDFLVQETERKRSYFNPREQCLSIHQ</sequence>
<dbReference type="PANTHER" id="PTHR13650:SF0">
    <property type="entry name" value="SPATACSIN"/>
    <property type="match status" value="1"/>
</dbReference>
<name>A0A2G8JHN7_STIJA</name>
<dbReference type="EMBL" id="MRZV01001945">
    <property type="protein sequence ID" value="PIK35257.1"/>
    <property type="molecule type" value="Genomic_DNA"/>
</dbReference>
<dbReference type="Proteomes" id="UP000230750">
    <property type="component" value="Unassembled WGS sequence"/>
</dbReference>
<evidence type="ECO:0000313" key="2">
    <source>
        <dbReference type="Proteomes" id="UP000230750"/>
    </source>
</evidence>
<organism evidence="1 2">
    <name type="scientific">Stichopus japonicus</name>
    <name type="common">Sea cucumber</name>
    <dbReference type="NCBI Taxonomy" id="307972"/>
    <lineage>
        <taxon>Eukaryota</taxon>
        <taxon>Metazoa</taxon>
        <taxon>Echinodermata</taxon>
        <taxon>Eleutherozoa</taxon>
        <taxon>Echinozoa</taxon>
        <taxon>Holothuroidea</taxon>
        <taxon>Aspidochirotacea</taxon>
        <taxon>Aspidochirotida</taxon>
        <taxon>Stichopodidae</taxon>
        <taxon>Apostichopus</taxon>
    </lineage>
</organism>
<dbReference type="AlphaFoldDB" id="A0A2G8JHN7"/>
<evidence type="ECO:0000313" key="1">
    <source>
        <dbReference type="EMBL" id="PIK35257.1"/>
    </source>
</evidence>
<accession>A0A2G8JHN7</accession>
<reference evidence="1 2" key="1">
    <citation type="journal article" date="2017" name="PLoS Biol.">
        <title>The sea cucumber genome provides insights into morphological evolution and visceral regeneration.</title>
        <authorList>
            <person name="Zhang X."/>
            <person name="Sun L."/>
            <person name="Yuan J."/>
            <person name="Sun Y."/>
            <person name="Gao Y."/>
            <person name="Zhang L."/>
            <person name="Li S."/>
            <person name="Dai H."/>
            <person name="Hamel J.F."/>
            <person name="Liu C."/>
            <person name="Yu Y."/>
            <person name="Liu S."/>
            <person name="Lin W."/>
            <person name="Guo K."/>
            <person name="Jin S."/>
            <person name="Xu P."/>
            <person name="Storey K.B."/>
            <person name="Huan P."/>
            <person name="Zhang T."/>
            <person name="Zhou Y."/>
            <person name="Zhang J."/>
            <person name="Lin C."/>
            <person name="Li X."/>
            <person name="Xing L."/>
            <person name="Huo D."/>
            <person name="Sun M."/>
            <person name="Wang L."/>
            <person name="Mercier A."/>
            <person name="Li F."/>
            <person name="Yang H."/>
            <person name="Xiang J."/>
        </authorList>
    </citation>
    <scope>NUCLEOTIDE SEQUENCE [LARGE SCALE GENOMIC DNA]</scope>
    <source>
        <strain evidence="1">Shaxun</strain>
        <tissue evidence="1">Muscle</tissue>
    </source>
</reference>
<proteinExistence type="predicted"/>
<dbReference type="OrthoDB" id="2018754at2759"/>
<dbReference type="GO" id="GO:0030425">
    <property type="term" value="C:dendrite"/>
    <property type="evidence" value="ECO:0007669"/>
    <property type="project" value="TreeGrafter"/>
</dbReference>
<dbReference type="InterPro" id="IPR028103">
    <property type="entry name" value="Spatacsin"/>
</dbReference>
<dbReference type="GO" id="GO:0007409">
    <property type="term" value="P:axonogenesis"/>
    <property type="evidence" value="ECO:0007669"/>
    <property type="project" value="TreeGrafter"/>
</dbReference>
<dbReference type="GO" id="GO:0008088">
    <property type="term" value="P:axo-dendritic transport"/>
    <property type="evidence" value="ECO:0007669"/>
    <property type="project" value="TreeGrafter"/>
</dbReference>
<dbReference type="GO" id="GO:0005737">
    <property type="term" value="C:cytoplasm"/>
    <property type="evidence" value="ECO:0007669"/>
    <property type="project" value="TreeGrafter"/>
</dbReference>
<dbReference type="GO" id="GO:0048489">
    <property type="term" value="P:synaptic vesicle transport"/>
    <property type="evidence" value="ECO:0007669"/>
    <property type="project" value="TreeGrafter"/>
</dbReference>
<comment type="caution">
    <text evidence="1">The sequence shown here is derived from an EMBL/GenBank/DDBJ whole genome shotgun (WGS) entry which is preliminary data.</text>
</comment>
<dbReference type="GO" id="GO:0045202">
    <property type="term" value="C:synapse"/>
    <property type="evidence" value="ECO:0007669"/>
    <property type="project" value="TreeGrafter"/>
</dbReference>
<dbReference type="PANTHER" id="PTHR13650">
    <property type="entry name" value="SPATACSIN"/>
    <property type="match status" value="1"/>
</dbReference>
<dbReference type="GO" id="GO:0007268">
    <property type="term" value="P:chemical synaptic transmission"/>
    <property type="evidence" value="ECO:0007669"/>
    <property type="project" value="TreeGrafter"/>
</dbReference>
<dbReference type="GO" id="GO:0030424">
    <property type="term" value="C:axon"/>
    <property type="evidence" value="ECO:0007669"/>
    <property type="project" value="TreeGrafter"/>
</dbReference>